<dbReference type="STRING" id="1807.MOBUDSM44075_01284"/>
<dbReference type="PATRIC" id="fig|1807.13.peg.2370"/>
<evidence type="ECO:0000313" key="2">
    <source>
        <dbReference type="EMBL" id="KKF02029.1"/>
    </source>
</evidence>
<dbReference type="Proteomes" id="UP000034150">
    <property type="component" value="Unassembled WGS sequence"/>
</dbReference>
<gene>
    <name evidence="2" type="ORF">WN67_10310</name>
</gene>
<dbReference type="EMBL" id="LAUZ02000022">
    <property type="protein sequence ID" value="KKF02029.1"/>
    <property type="molecule type" value="Genomic_DNA"/>
</dbReference>
<organism evidence="2 3">
    <name type="scientific">Mycolicibacterium obuense</name>
    <dbReference type="NCBI Taxonomy" id="1807"/>
    <lineage>
        <taxon>Bacteria</taxon>
        <taxon>Bacillati</taxon>
        <taxon>Actinomycetota</taxon>
        <taxon>Actinomycetes</taxon>
        <taxon>Mycobacteriales</taxon>
        <taxon>Mycobacteriaceae</taxon>
        <taxon>Mycolicibacterium</taxon>
    </lineage>
</organism>
<dbReference type="RefSeq" id="WP_046362936.1">
    <property type="nucleotide sequence ID" value="NZ_CALTXN010000010.1"/>
</dbReference>
<proteinExistence type="predicted"/>
<protein>
    <recommendedName>
        <fullName evidence="4">Lipoprotein</fullName>
    </recommendedName>
</protein>
<reference evidence="2 3" key="1">
    <citation type="journal article" date="2015" name="Genome Announc.">
        <title>Draft Genome Sequence of Mycobacterium obuense Strain UC1, Isolated from Patient Sputum.</title>
        <authorList>
            <person name="Greninger A.L."/>
            <person name="Cunningham G."/>
            <person name="Hsu E.D."/>
            <person name="Yu J.M."/>
            <person name="Chiu C.Y."/>
            <person name="Miller S."/>
        </authorList>
    </citation>
    <scope>NUCLEOTIDE SEQUENCE [LARGE SCALE GENOMIC DNA]</scope>
    <source>
        <strain evidence="2 3">UC1</strain>
    </source>
</reference>
<keyword evidence="3" id="KW-1185">Reference proteome</keyword>
<dbReference type="AlphaFoldDB" id="A0A0M2K512"/>
<accession>A0A0M2K512</accession>
<evidence type="ECO:0000256" key="1">
    <source>
        <dbReference type="SAM" id="SignalP"/>
    </source>
</evidence>
<evidence type="ECO:0000313" key="3">
    <source>
        <dbReference type="Proteomes" id="UP000034150"/>
    </source>
</evidence>
<evidence type="ECO:0008006" key="4">
    <source>
        <dbReference type="Google" id="ProtNLM"/>
    </source>
</evidence>
<feature type="chain" id="PRO_5039163517" description="Lipoprotein" evidence="1">
    <location>
        <begin position="21"/>
        <end position="106"/>
    </location>
</feature>
<comment type="caution">
    <text evidence="2">The sequence shown here is derived from an EMBL/GenBank/DDBJ whole genome shotgun (WGS) entry which is preliminary data.</text>
</comment>
<keyword evidence="1" id="KW-0732">Signal</keyword>
<sequence>MIRYAVCVPLAVLLAAPCAAEPSSAAAVIDELKDQGYDVAINWVSGISSRPLSECRSLGVHNPDLTGPPPETFTTVYVDVSCPNGHDDGGVWIEGGLGGIGVGVGN</sequence>
<feature type="signal peptide" evidence="1">
    <location>
        <begin position="1"/>
        <end position="20"/>
    </location>
</feature>
<name>A0A0M2K512_9MYCO</name>